<reference evidence="4" key="1">
    <citation type="journal article" date="2019" name="Int. J. Syst. Evol. Microbiol.">
        <title>The Global Catalogue of Microorganisms (GCM) 10K type strain sequencing project: providing services to taxonomists for standard genome sequencing and annotation.</title>
        <authorList>
            <consortium name="The Broad Institute Genomics Platform"/>
            <consortium name="The Broad Institute Genome Sequencing Center for Infectious Disease"/>
            <person name="Wu L."/>
            <person name="Ma J."/>
        </authorList>
    </citation>
    <scope>NUCLEOTIDE SEQUENCE [LARGE SCALE GENOMIC DNA]</scope>
    <source>
        <strain evidence="4">KCTC 33576</strain>
    </source>
</reference>
<accession>A0ABW5XBA3</accession>
<organism evidence="3 4">
    <name type="scientific">Populibacterium corticicola</name>
    <dbReference type="NCBI Taxonomy" id="1812826"/>
    <lineage>
        <taxon>Bacteria</taxon>
        <taxon>Bacillati</taxon>
        <taxon>Actinomycetota</taxon>
        <taxon>Actinomycetes</taxon>
        <taxon>Micrococcales</taxon>
        <taxon>Jonesiaceae</taxon>
        <taxon>Populibacterium</taxon>
    </lineage>
</organism>
<feature type="region of interest" description="Disordered" evidence="2">
    <location>
        <begin position="139"/>
        <end position="171"/>
    </location>
</feature>
<keyword evidence="4" id="KW-1185">Reference proteome</keyword>
<evidence type="ECO:0008006" key="5">
    <source>
        <dbReference type="Google" id="ProtNLM"/>
    </source>
</evidence>
<comment type="caution">
    <text evidence="3">The sequence shown here is derived from an EMBL/GenBank/DDBJ whole genome shotgun (WGS) entry which is preliminary data.</text>
</comment>
<evidence type="ECO:0000313" key="3">
    <source>
        <dbReference type="EMBL" id="MFD2839029.1"/>
    </source>
</evidence>
<gene>
    <name evidence="3" type="ORF">ACFSYH_00375</name>
</gene>
<feature type="coiled-coil region" evidence="1">
    <location>
        <begin position="32"/>
        <end position="59"/>
    </location>
</feature>
<feature type="compositionally biased region" description="Pro residues" evidence="2">
    <location>
        <begin position="161"/>
        <end position="171"/>
    </location>
</feature>
<name>A0ABW5XBA3_9MICO</name>
<dbReference type="EMBL" id="JBHUOP010000001">
    <property type="protein sequence ID" value="MFD2839029.1"/>
    <property type="molecule type" value="Genomic_DNA"/>
</dbReference>
<evidence type="ECO:0000256" key="1">
    <source>
        <dbReference type="SAM" id="Coils"/>
    </source>
</evidence>
<proteinExistence type="predicted"/>
<dbReference type="Proteomes" id="UP001597391">
    <property type="component" value="Unassembled WGS sequence"/>
</dbReference>
<evidence type="ECO:0000256" key="2">
    <source>
        <dbReference type="SAM" id="MobiDB-lite"/>
    </source>
</evidence>
<keyword evidence="1" id="KW-0175">Coiled coil</keyword>
<evidence type="ECO:0000313" key="4">
    <source>
        <dbReference type="Proteomes" id="UP001597391"/>
    </source>
</evidence>
<protein>
    <recommendedName>
        <fullName evidence="5">HEAT repeat domain-containing protein</fullName>
    </recommendedName>
</protein>
<sequence length="171" mass="18872">MDLLDKHWAVELQRIGGSIHQDDAPPLTPAEEAEHQAEIARYYEMLDSLEDNAKALSNDTVARAILWSLQPLDDYGIYEAAYGALRNFTPQALAQAAADVLPEWLARFGDHTSIQAALTTIAWDDEALDILIEEGREWTTEQRSLDHGTGSRCSVEGYTGPPEPPNDPAAQ</sequence>